<comment type="caution">
    <text evidence="7">The sequence shown here is derived from an EMBL/GenBank/DDBJ whole genome shotgun (WGS) entry which is preliminary data.</text>
</comment>
<gene>
    <name evidence="7" type="ORF">Q4490_04330</name>
</gene>
<sequence>MNTVKIAPLLLVFVEVAQLGSFTQAGKKLNLSKSAISQQIKRLEEELNAQLISRNSRGLTLTPAGEMLLSKGAFLSEHLFNTLQDVNTEKEQPSGVFRVSIPPFFERNILVPALKQFCLEYPLIKPEVLVSGRWQDLIHNHLDAAIFGGKLKDSEYKAQSIGRVRDVFCCTPNYMNQAGALHQLADIEQQSFIATPWQKDAIKLYHVNHEAEITLKTDHQYFTNSLSTLVDMTMAGMGLALIPEFIAHHELRQGRLIRVLPDYHGQDWHFYYLHRYSHSKPIHVERFYSLIKHFFSIANENL</sequence>
<dbReference type="GO" id="GO:0006351">
    <property type="term" value="P:DNA-templated transcription"/>
    <property type="evidence" value="ECO:0007669"/>
    <property type="project" value="TreeGrafter"/>
</dbReference>
<dbReference type="RefSeq" id="WP_303548797.1">
    <property type="nucleotide sequence ID" value="NZ_JAUOPG010000002.1"/>
</dbReference>
<evidence type="ECO:0000256" key="2">
    <source>
        <dbReference type="ARBA" id="ARBA00023015"/>
    </source>
</evidence>
<evidence type="ECO:0000313" key="7">
    <source>
        <dbReference type="EMBL" id="MDO6452785.1"/>
    </source>
</evidence>
<dbReference type="Gene3D" id="1.10.10.10">
    <property type="entry name" value="Winged helix-like DNA-binding domain superfamily/Winged helix DNA-binding domain"/>
    <property type="match status" value="1"/>
</dbReference>
<dbReference type="Proteomes" id="UP001169862">
    <property type="component" value="Unassembled WGS sequence"/>
</dbReference>
<dbReference type="PANTHER" id="PTHR30537:SF5">
    <property type="entry name" value="HTH-TYPE TRANSCRIPTIONAL ACTIVATOR TTDR-RELATED"/>
    <property type="match status" value="1"/>
</dbReference>
<dbReference type="InterPro" id="IPR036390">
    <property type="entry name" value="WH_DNA-bd_sf"/>
</dbReference>
<keyword evidence="4" id="KW-0804">Transcription</keyword>
<dbReference type="GO" id="GO:0043565">
    <property type="term" value="F:sequence-specific DNA binding"/>
    <property type="evidence" value="ECO:0007669"/>
    <property type="project" value="TreeGrafter"/>
</dbReference>
<dbReference type="InterPro" id="IPR058163">
    <property type="entry name" value="LysR-type_TF_proteobact-type"/>
</dbReference>
<feature type="domain" description="HTH lysR-type" evidence="6">
    <location>
        <begin position="9"/>
        <end position="62"/>
    </location>
</feature>
<dbReference type="CDD" id="cd08422">
    <property type="entry name" value="PBP2_CrgA_like"/>
    <property type="match status" value="1"/>
</dbReference>
<dbReference type="PROSITE" id="PS50931">
    <property type="entry name" value="HTH_LYSR"/>
    <property type="match status" value="1"/>
</dbReference>
<dbReference type="GO" id="GO:0003700">
    <property type="term" value="F:DNA-binding transcription factor activity"/>
    <property type="evidence" value="ECO:0007669"/>
    <property type="project" value="InterPro"/>
</dbReference>
<dbReference type="Pfam" id="PF00126">
    <property type="entry name" value="HTH_1"/>
    <property type="match status" value="1"/>
</dbReference>
<dbReference type="Gene3D" id="3.40.190.290">
    <property type="match status" value="1"/>
</dbReference>
<reference evidence="7" key="1">
    <citation type="submission" date="2023-07" db="EMBL/GenBank/DDBJ databases">
        <title>Genome content predicts the carbon catabolic preferences of heterotrophic bacteria.</title>
        <authorList>
            <person name="Gralka M."/>
        </authorList>
    </citation>
    <scope>NUCLEOTIDE SEQUENCE</scope>
    <source>
        <strain evidence="7">I2M16</strain>
    </source>
</reference>
<organism evidence="7 8">
    <name type="scientific">Neptunomonas phycophila</name>
    <dbReference type="NCBI Taxonomy" id="1572645"/>
    <lineage>
        <taxon>Bacteria</taxon>
        <taxon>Pseudomonadati</taxon>
        <taxon>Pseudomonadota</taxon>
        <taxon>Gammaproteobacteria</taxon>
        <taxon>Oceanospirillales</taxon>
        <taxon>Oceanospirillaceae</taxon>
        <taxon>Neptunomonas</taxon>
    </lineage>
</organism>
<dbReference type="SUPFAM" id="SSF46785">
    <property type="entry name" value="Winged helix' DNA-binding domain"/>
    <property type="match status" value="1"/>
</dbReference>
<evidence type="ECO:0000256" key="4">
    <source>
        <dbReference type="ARBA" id="ARBA00023163"/>
    </source>
</evidence>
<dbReference type="InterPro" id="IPR036388">
    <property type="entry name" value="WH-like_DNA-bd_sf"/>
</dbReference>
<accession>A0AAW7XF74</accession>
<dbReference type="FunFam" id="1.10.10.10:FF:000001">
    <property type="entry name" value="LysR family transcriptional regulator"/>
    <property type="match status" value="1"/>
</dbReference>
<dbReference type="PANTHER" id="PTHR30537">
    <property type="entry name" value="HTH-TYPE TRANSCRIPTIONAL REGULATOR"/>
    <property type="match status" value="1"/>
</dbReference>
<feature type="coiled-coil region" evidence="5">
    <location>
        <begin position="26"/>
        <end position="53"/>
    </location>
</feature>
<evidence type="ECO:0000259" key="6">
    <source>
        <dbReference type="PROSITE" id="PS50931"/>
    </source>
</evidence>
<evidence type="ECO:0000256" key="5">
    <source>
        <dbReference type="SAM" id="Coils"/>
    </source>
</evidence>
<dbReference type="AlphaFoldDB" id="A0AAW7XF74"/>
<protein>
    <submittedName>
        <fullName evidence="7">LysR family transcriptional regulator</fullName>
    </submittedName>
</protein>
<proteinExistence type="inferred from homology"/>
<dbReference type="InterPro" id="IPR005119">
    <property type="entry name" value="LysR_subst-bd"/>
</dbReference>
<dbReference type="SUPFAM" id="SSF53850">
    <property type="entry name" value="Periplasmic binding protein-like II"/>
    <property type="match status" value="1"/>
</dbReference>
<dbReference type="InterPro" id="IPR000847">
    <property type="entry name" value="LysR_HTH_N"/>
</dbReference>
<evidence type="ECO:0000256" key="1">
    <source>
        <dbReference type="ARBA" id="ARBA00009437"/>
    </source>
</evidence>
<evidence type="ECO:0000256" key="3">
    <source>
        <dbReference type="ARBA" id="ARBA00023125"/>
    </source>
</evidence>
<evidence type="ECO:0000313" key="8">
    <source>
        <dbReference type="Proteomes" id="UP001169862"/>
    </source>
</evidence>
<dbReference type="PRINTS" id="PR00039">
    <property type="entry name" value="HTHLYSR"/>
</dbReference>
<keyword evidence="5" id="KW-0175">Coiled coil</keyword>
<name>A0AAW7XF74_9GAMM</name>
<keyword evidence="2" id="KW-0805">Transcription regulation</keyword>
<keyword evidence="3" id="KW-0238">DNA-binding</keyword>
<dbReference type="EMBL" id="JAUOPG010000002">
    <property type="protein sequence ID" value="MDO6452785.1"/>
    <property type="molecule type" value="Genomic_DNA"/>
</dbReference>
<dbReference type="Pfam" id="PF03466">
    <property type="entry name" value="LysR_substrate"/>
    <property type="match status" value="1"/>
</dbReference>
<comment type="similarity">
    <text evidence="1">Belongs to the LysR transcriptional regulatory family.</text>
</comment>